<dbReference type="EMBL" id="AP017646">
    <property type="protein sequence ID" value="BAW30291.1"/>
    <property type="molecule type" value="Genomic_DNA"/>
</dbReference>
<name>A0A3G9CZU4_METTE</name>
<accession>A0A3G9CZU4</accession>
<proteinExistence type="predicted"/>
<reference evidence="1 2" key="1">
    <citation type="submission" date="2016-09" db="EMBL/GenBank/DDBJ databases">
        <title>Complete Genome Sequence of Methanosarcina thermophila MT-1.</title>
        <authorList>
            <person name="Kouzuma A."/>
        </authorList>
    </citation>
    <scope>NUCLEOTIDE SEQUENCE [LARGE SCALE GENOMIC DNA]</scope>
    <source>
        <strain evidence="1 2">MT-1</strain>
    </source>
</reference>
<organism evidence="1 2">
    <name type="scientific">Methanosarcina thermophila</name>
    <dbReference type="NCBI Taxonomy" id="2210"/>
    <lineage>
        <taxon>Archaea</taxon>
        <taxon>Methanobacteriati</taxon>
        <taxon>Methanobacteriota</taxon>
        <taxon>Stenosarchaea group</taxon>
        <taxon>Methanomicrobia</taxon>
        <taxon>Methanosarcinales</taxon>
        <taxon>Methanosarcinaceae</taxon>
        <taxon>Methanosarcina</taxon>
    </lineage>
</organism>
<dbReference type="Proteomes" id="UP000265557">
    <property type="component" value="Chromosome"/>
</dbReference>
<evidence type="ECO:0000313" key="2">
    <source>
        <dbReference type="Proteomes" id="UP000265557"/>
    </source>
</evidence>
<sequence>MQDPLKQGLKPLDQTKKIKSKWIRMQDPLKQGLKLVIPSSTMSGENIRMQDPLKQGLKPGERPIRDELKNSIRMQDPLKQGLKQFYKRFVILGIYEFECKIH</sequence>
<protein>
    <submittedName>
        <fullName evidence="1">Uncharacterized protein</fullName>
    </submittedName>
</protein>
<dbReference type="AlphaFoldDB" id="A0A3G9CZU4"/>
<evidence type="ECO:0000313" key="1">
    <source>
        <dbReference type="EMBL" id="BAW30291.1"/>
    </source>
</evidence>
<gene>
    <name evidence="1" type="ORF">MESMT1_2361</name>
</gene>